<reference evidence="2" key="1">
    <citation type="submission" date="2016-10" db="EMBL/GenBank/DDBJ databases">
        <authorList>
            <person name="Varghese N."/>
            <person name="Submissions S."/>
        </authorList>
    </citation>
    <scope>NUCLEOTIDE SEQUENCE [LARGE SCALE GENOMIC DNA]</scope>
    <source>
        <strain evidence="2">DSM 17044</strain>
    </source>
</reference>
<protein>
    <submittedName>
        <fullName evidence="1">PglZ domain-containing protein</fullName>
    </submittedName>
</protein>
<dbReference type="Proteomes" id="UP000182719">
    <property type="component" value="Unassembled WGS sequence"/>
</dbReference>
<sequence>MTVRDYVVQQVMERLRDRRILVWYDPEGDFYDLFREFPMPRLIRADARHSVLEARRAADGAWRKTFDPDRMQGSPDPVLIYVPKVRGSDAEVRRTEPFEAFALAGAAFGGTPGEQLSSLARRALVGREDEVDRLFAATRPTLAQLDSLAAGERYPALREGLGKDVPVEIAAEVFTHRDTVRSVCVRAPTALVELRHILSNVYGFQVPDGTQIDALAEAFVRWVLLSEFFFDLPSQLPQELVHQPRADDIRRQAVYDLCDRLRLDTHRREFYVEEAERVEHALGLMRLGERSTAFGDRDTFPFEDRAALRRAQELALGGDVAGARKLLTVRKDSVWRLDVERDQLWRLLGRCLELLEAGAAWETSAPRAASHVGEHVRAYCDDERGLWKVDQAQRLMEQAAVHPAAREGVLAVLEHGRTRYRNWVEQAQDAFLIAVGREGWPPEGVTRQTSTYARQVGPAFSDNRKVAYFLVDALRYEMGWELAKRLEALGAVHVEPAAGVVPAETVFGMAALVPGAEASFTCRIDRDELVPVVGGRAINDVPARMEAFRAVAGSRFRDMRLGEVLSQPSKQLKVSLGTMDLIVVRSTEIDEFGERTDPLTARQFMTEVVGHLLAAASRLVELGFRRLVFAADHGYILLPEALPGDTVPEPSGTWLLRKRRSLVGEIVGRSDLVHVLSAPALGVIGPVKDVAVAPRMRTFRVGNGYFHEGISLQECVVPLVVVEAKGPLKGGNQSVRVDLTFKSGQFTNRILLITATASFGDMFTDEAVPVRITVQHASSNDSVGILGDLDERDDATGLVSLKPRQPVKLPIRIADDFRGDAIVIRALHATLPDVEYGRLVLKNGTLE</sequence>
<dbReference type="AlphaFoldDB" id="A0A1H8BMZ3"/>
<accession>A0A1H8BMZ3</accession>
<proteinExistence type="predicted"/>
<dbReference type="OrthoDB" id="9769734at2"/>
<dbReference type="RefSeq" id="WP_083423498.1">
    <property type="nucleotide sequence ID" value="NZ_FOAP01000024.1"/>
</dbReference>
<name>A0A1H8BMZ3_STIAU</name>
<organism evidence="1 2">
    <name type="scientific">Stigmatella aurantiaca</name>
    <dbReference type="NCBI Taxonomy" id="41"/>
    <lineage>
        <taxon>Bacteria</taxon>
        <taxon>Pseudomonadati</taxon>
        <taxon>Myxococcota</taxon>
        <taxon>Myxococcia</taxon>
        <taxon>Myxococcales</taxon>
        <taxon>Cystobacterineae</taxon>
        <taxon>Archangiaceae</taxon>
        <taxon>Stigmatella</taxon>
    </lineage>
</organism>
<dbReference type="EMBL" id="FOAP01000024">
    <property type="protein sequence ID" value="SEM84260.1"/>
    <property type="molecule type" value="Genomic_DNA"/>
</dbReference>
<evidence type="ECO:0000313" key="1">
    <source>
        <dbReference type="EMBL" id="SEM84260.1"/>
    </source>
</evidence>
<gene>
    <name evidence="1" type="ORF">SAMN05444354_12440</name>
</gene>
<keyword evidence="2" id="KW-1185">Reference proteome</keyword>
<evidence type="ECO:0000313" key="2">
    <source>
        <dbReference type="Proteomes" id="UP000182719"/>
    </source>
</evidence>
<dbReference type="Pfam" id="PF08665">
    <property type="entry name" value="PglZ"/>
    <property type="match status" value="1"/>
</dbReference>